<evidence type="ECO:0000313" key="3">
    <source>
        <dbReference type="EMBL" id="AKN44369.1"/>
    </source>
</evidence>
<dbReference type="InterPro" id="IPR025487">
    <property type="entry name" value="DUF4379"/>
</dbReference>
<sequence>MVRKKITTEDVNLALAPRGIAMLSTYISAKSNAIFKCSNGHSWEARVDNVKGGRGCPYCASRTLDLKEVNESLAARGIKMEGKYINSKSKIMFSCENDHKWESTLDSVRNHNSGCPICLLEKDNYPTNVYILVSNVGTKIGVSSRTKDRLRDIKTSSNIHDLKIFKEYSFSDRSKAMHIERETHLQFKEYNCQYKDFDGATEFFSIEPEIVARFIEEITNDRE</sequence>
<proteinExistence type="predicted"/>
<reference evidence="3 4" key="1">
    <citation type="submission" date="2015-04" db="EMBL/GenBank/DDBJ databases">
        <title>Complete Genome Sequence of S. Typhimurium Bacteriophage NR01.</title>
        <authorList>
            <person name="Lee J.-H."/>
            <person name="Lee H.Y."/>
            <person name="Song N.R."/>
        </authorList>
    </citation>
    <scope>NUCLEOTIDE SEQUENCE [LARGE SCALE GENOMIC DNA]</scope>
</reference>
<evidence type="ECO:0000259" key="2">
    <source>
        <dbReference type="Pfam" id="PF14311"/>
    </source>
</evidence>
<evidence type="ECO:0000259" key="1">
    <source>
        <dbReference type="Pfam" id="PF10544"/>
    </source>
</evidence>
<dbReference type="InterPro" id="IPR018306">
    <property type="entry name" value="Phage_T5_Orf172_DNA-bd"/>
</dbReference>
<protein>
    <recommendedName>
        <fullName evidence="5">Zinc-ribbon domain-containing protein</fullName>
    </recommendedName>
</protein>
<accession>A0A162E9M1</accession>
<dbReference type="KEGG" id="vg:29064539"/>
<evidence type="ECO:0000313" key="4">
    <source>
        <dbReference type="Proteomes" id="UP000202365"/>
    </source>
</evidence>
<gene>
    <name evidence="3" type="ORF">NR01_0030</name>
</gene>
<dbReference type="EMBL" id="KR233164">
    <property type="protein sequence ID" value="AKN44369.1"/>
    <property type="molecule type" value="Genomic_DNA"/>
</dbReference>
<dbReference type="GeneID" id="29064539"/>
<feature type="domain" description="Bacteriophage T5 Orf172 DNA-binding" evidence="1">
    <location>
        <begin position="127"/>
        <end position="218"/>
    </location>
</feature>
<dbReference type="RefSeq" id="YP_009283371.1">
    <property type="nucleotide sequence ID" value="NC_031042.1"/>
</dbReference>
<evidence type="ECO:0008006" key="5">
    <source>
        <dbReference type="Google" id="ProtNLM"/>
    </source>
</evidence>
<dbReference type="Proteomes" id="UP000202365">
    <property type="component" value="Segment"/>
</dbReference>
<feature type="domain" description="Treble clef zinc finger" evidence="2">
    <location>
        <begin position="30"/>
        <end position="61"/>
    </location>
</feature>
<dbReference type="OrthoDB" id="18282at10239"/>
<name>A0A162E9M1_9CAUD</name>
<dbReference type="Pfam" id="PF14311">
    <property type="entry name" value="DUF4379"/>
    <property type="match status" value="1"/>
</dbReference>
<dbReference type="Pfam" id="PF10544">
    <property type="entry name" value="T5orf172"/>
    <property type="match status" value="1"/>
</dbReference>
<keyword evidence="4" id="KW-1185">Reference proteome</keyword>
<organism evidence="3 4">
    <name type="scientific">Salmonella phage NR01</name>
    <dbReference type="NCBI Taxonomy" id="1647411"/>
    <lineage>
        <taxon>Viruses</taxon>
        <taxon>Duplodnaviria</taxon>
        <taxon>Heunggongvirae</taxon>
        <taxon>Uroviricota</taxon>
        <taxon>Caudoviricetes</taxon>
        <taxon>Demerecviridae</taxon>
        <taxon>Markadamsvirinae</taxon>
        <taxon>Tequintavirus</taxon>
        <taxon>Tequintavirus NR01</taxon>
    </lineage>
</organism>